<dbReference type="HAMAP" id="MF_00910">
    <property type="entry name" value="FtsL"/>
    <property type="match status" value="1"/>
</dbReference>
<feature type="transmembrane region" description="Helical" evidence="7">
    <location>
        <begin position="36"/>
        <end position="54"/>
    </location>
</feature>
<dbReference type="STRING" id="1221996.QY95_00114"/>
<comment type="similarity">
    <text evidence="7">Belongs to the FtsL family.</text>
</comment>
<comment type="function">
    <text evidence="7">Essential cell division protein.</text>
</comment>
<evidence type="ECO:0000313" key="10">
    <source>
        <dbReference type="Proteomes" id="UP000031563"/>
    </source>
</evidence>
<evidence type="ECO:0000256" key="2">
    <source>
        <dbReference type="ARBA" id="ARBA00022618"/>
    </source>
</evidence>
<protein>
    <recommendedName>
        <fullName evidence="7 8">Cell division protein FtsL</fullName>
    </recommendedName>
</protein>
<dbReference type="GO" id="GO:0043093">
    <property type="term" value="P:FtsZ-dependent cytokinesis"/>
    <property type="evidence" value="ECO:0007669"/>
    <property type="project" value="UniProtKB-UniRule"/>
</dbReference>
<dbReference type="RefSeq" id="WP_040036495.1">
    <property type="nucleotide sequence ID" value="NZ_JWIQ02000011.1"/>
</dbReference>
<evidence type="ECO:0000313" key="9">
    <source>
        <dbReference type="EMBL" id="KKB42265.1"/>
    </source>
</evidence>
<dbReference type="NCBIfam" id="TIGR02209">
    <property type="entry name" value="ftsL_broad"/>
    <property type="match status" value="1"/>
</dbReference>
<evidence type="ECO:0000256" key="5">
    <source>
        <dbReference type="ARBA" id="ARBA00023136"/>
    </source>
</evidence>
<evidence type="ECO:0000256" key="6">
    <source>
        <dbReference type="ARBA" id="ARBA00023306"/>
    </source>
</evidence>
<evidence type="ECO:0000256" key="1">
    <source>
        <dbReference type="ARBA" id="ARBA00022475"/>
    </source>
</evidence>
<dbReference type="Pfam" id="PF04977">
    <property type="entry name" value="DivIC"/>
    <property type="match status" value="1"/>
</dbReference>
<dbReference type="AlphaFoldDB" id="A0A0F5IAC1"/>
<name>A0A0F5IAC1_BACTR</name>
<organism evidence="9 10">
    <name type="scientific">Bacillus thermotolerans</name>
    <name type="common">Quasibacillus thermotolerans</name>
    <dbReference type="NCBI Taxonomy" id="1221996"/>
    <lineage>
        <taxon>Bacteria</taxon>
        <taxon>Bacillati</taxon>
        <taxon>Bacillota</taxon>
        <taxon>Bacilli</taxon>
        <taxon>Bacillales</taxon>
        <taxon>Bacillaceae</taxon>
        <taxon>Bacillus</taxon>
    </lineage>
</organism>
<comment type="caution">
    <text evidence="9">The sequence shown here is derived from an EMBL/GenBank/DDBJ whole genome shotgun (WGS) entry which is preliminary data.</text>
</comment>
<evidence type="ECO:0000256" key="7">
    <source>
        <dbReference type="HAMAP-Rule" id="MF_00910"/>
    </source>
</evidence>
<keyword evidence="2 7" id="KW-0132">Cell division</keyword>
<dbReference type="GO" id="GO:0005886">
    <property type="term" value="C:plasma membrane"/>
    <property type="evidence" value="ECO:0007669"/>
    <property type="project" value="UniProtKB-SubCell"/>
</dbReference>
<evidence type="ECO:0000256" key="8">
    <source>
        <dbReference type="NCBIfam" id="TIGR02209"/>
    </source>
</evidence>
<accession>A0A0F5IAC1</accession>
<evidence type="ECO:0000256" key="4">
    <source>
        <dbReference type="ARBA" id="ARBA00022989"/>
    </source>
</evidence>
<gene>
    <name evidence="7" type="primary">ftsL</name>
    <name evidence="9" type="ORF">QY95_00114</name>
</gene>
<dbReference type="InterPro" id="IPR011922">
    <property type="entry name" value="Cell_div_FtsL"/>
</dbReference>
<dbReference type="EMBL" id="JWIR02000012">
    <property type="protein sequence ID" value="KKB42265.1"/>
    <property type="molecule type" value="Genomic_DNA"/>
</dbReference>
<dbReference type="OrthoDB" id="14664at2"/>
<keyword evidence="3 7" id="KW-0812">Transmembrane</keyword>
<keyword evidence="6 7" id="KW-0131">Cell cycle</keyword>
<keyword evidence="4 7" id="KW-1133">Transmembrane helix</keyword>
<evidence type="ECO:0000256" key="3">
    <source>
        <dbReference type="ARBA" id="ARBA00022692"/>
    </source>
</evidence>
<reference evidence="9" key="1">
    <citation type="submission" date="2015-02" db="EMBL/GenBank/DDBJ databases">
        <title>Genome Assembly of Bacillaceae bacterium MTCC 8252.</title>
        <authorList>
            <person name="Verma A."/>
            <person name="Khatri I."/>
            <person name="Mual P."/>
            <person name="Subramanian S."/>
            <person name="Krishnamurthi S."/>
        </authorList>
    </citation>
    <scope>NUCLEOTIDE SEQUENCE [LARGE SCALE GENOMIC DNA]</scope>
    <source>
        <strain evidence="9">MTCC 8252</strain>
    </source>
</reference>
<comment type="subcellular location">
    <subcellularLocation>
        <location evidence="7">Cell membrane</location>
        <topology evidence="7">Single-pass type II membrane protein</topology>
    </subcellularLocation>
    <text evidence="7">Localizes to the division septum where it forms a ring structure.</text>
</comment>
<dbReference type="Proteomes" id="UP000031563">
    <property type="component" value="Unassembled WGS sequence"/>
</dbReference>
<dbReference type="GO" id="GO:0032153">
    <property type="term" value="C:cell division site"/>
    <property type="evidence" value="ECO:0007669"/>
    <property type="project" value="UniProtKB-UniRule"/>
</dbReference>
<keyword evidence="10" id="KW-1185">Reference proteome</keyword>
<dbReference type="InterPro" id="IPR007060">
    <property type="entry name" value="FtsL/DivIC"/>
</dbReference>
<proteinExistence type="inferred from homology"/>
<sequence length="118" mass="13590">MDNLAKKQTINQEVKAEQKRKKQLIQKRLFTPGEKILFLLFALTICFMGAKIISTQAALYEVSKDIQDVEAQIQEQSKINHDLEVQVSEESTYEKIGERARELGLELSERNIKVVQPE</sequence>
<keyword evidence="1 7" id="KW-1003">Cell membrane</keyword>
<keyword evidence="5 7" id="KW-0472">Membrane</keyword>